<reference evidence="1 2" key="1">
    <citation type="journal article" date="2012" name="Genome Biol.">
        <title>Genome and low-iron response of an oceanic diatom adapted to chronic iron limitation.</title>
        <authorList>
            <person name="Lommer M."/>
            <person name="Specht M."/>
            <person name="Roy A.S."/>
            <person name="Kraemer L."/>
            <person name="Andreson R."/>
            <person name="Gutowska M.A."/>
            <person name="Wolf J."/>
            <person name="Bergner S.V."/>
            <person name="Schilhabel M.B."/>
            <person name="Klostermeier U.C."/>
            <person name="Beiko R.G."/>
            <person name="Rosenstiel P."/>
            <person name="Hippler M."/>
            <person name="Laroche J."/>
        </authorList>
    </citation>
    <scope>NUCLEOTIDE SEQUENCE [LARGE SCALE GENOMIC DNA]</scope>
    <source>
        <strain evidence="1 2">CCMP1005</strain>
    </source>
</reference>
<sequence length="106" mass="11691">MLLKHDPQFGQAGIHRDTECGLVDVITCLLVMVRTRTSQTGWGRPRCTLQLSTDTQMPAGSLLRGVQAERKGFHECASVIAANACTTCMKVKLVIRCADRLVYNNL</sequence>
<accession>K0SWE5</accession>
<comment type="caution">
    <text evidence="1">The sequence shown here is derived from an EMBL/GenBank/DDBJ whole genome shotgun (WGS) entry which is preliminary data.</text>
</comment>
<dbReference type="EMBL" id="AGNL01009637">
    <property type="protein sequence ID" value="EJK69740.1"/>
    <property type="molecule type" value="Genomic_DNA"/>
</dbReference>
<name>K0SWE5_THAOC</name>
<protein>
    <submittedName>
        <fullName evidence="1">Uncharacterized protein</fullName>
    </submittedName>
</protein>
<dbReference type="AlphaFoldDB" id="K0SWE5"/>
<evidence type="ECO:0000313" key="1">
    <source>
        <dbReference type="EMBL" id="EJK69740.1"/>
    </source>
</evidence>
<dbReference type="Proteomes" id="UP000266841">
    <property type="component" value="Unassembled WGS sequence"/>
</dbReference>
<keyword evidence="2" id="KW-1185">Reference proteome</keyword>
<organism evidence="1 2">
    <name type="scientific">Thalassiosira oceanica</name>
    <name type="common">Marine diatom</name>
    <dbReference type="NCBI Taxonomy" id="159749"/>
    <lineage>
        <taxon>Eukaryota</taxon>
        <taxon>Sar</taxon>
        <taxon>Stramenopiles</taxon>
        <taxon>Ochrophyta</taxon>
        <taxon>Bacillariophyta</taxon>
        <taxon>Coscinodiscophyceae</taxon>
        <taxon>Thalassiosirophycidae</taxon>
        <taxon>Thalassiosirales</taxon>
        <taxon>Thalassiosiraceae</taxon>
        <taxon>Thalassiosira</taxon>
    </lineage>
</organism>
<gene>
    <name evidence="1" type="ORF">THAOC_08969</name>
</gene>
<evidence type="ECO:0000313" key="2">
    <source>
        <dbReference type="Proteomes" id="UP000266841"/>
    </source>
</evidence>
<proteinExistence type="predicted"/>